<dbReference type="EMBL" id="CM034410">
    <property type="protein sequence ID" value="KAJ0171242.1"/>
    <property type="molecule type" value="Genomic_DNA"/>
</dbReference>
<organism evidence="1 2">
    <name type="scientific">Dendrolimus kikuchii</name>
    <dbReference type="NCBI Taxonomy" id="765133"/>
    <lineage>
        <taxon>Eukaryota</taxon>
        <taxon>Metazoa</taxon>
        <taxon>Ecdysozoa</taxon>
        <taxon>Arthropoda</taxon>
        <taxon>Hexapoda</taxon>
        <taxon>Insecta</taxon>
        <taxon>Pterygota</taxon>
        <taxon>Neoptera</taxon>
        <taxon>Endopterygota</taxon>
        <taxon>Lepidoptera</taxon>
        <taxon>Glossata</taxon>
        <taxon>Ditrysia</taxon>
        <taxon>Bombycoidea</taxon>
        <taxon>Lasiocampidae</taxon>
        <taxon>Dendrolimus</taxon>
    </lineage>
</organism>
<name>A0ACC1CI41_9NEOP</name>
<protein>
    <submittedName>
        <fullName evidence="1">Uncharacterized protein</fullName>
    </submittedName>
</protein>
<keyword evidence="2" id="KW-1185">Reference proteome</keyword>
<comment type="caution">
    <text evidence="1">The sequence shown here is derived from an EMBL/GenBank/DDBJ whole genome shotgun (WGS) entry which is preliminary data.</text>
</comment>
<reference evidence="1 2" key="1">
    <citation type="journal article" date="2021" name="Front. Genet.">
        <title>Chromosome-Level Genome Assembly Reveals Significant Gene Expansion in the Toll and IMD Signaling Pathways of Dendrolimus kikuchii.</title>
        <authorList>
            <person name="Zhou J."/>
            <person name="Wu P."/>
            <person name="Xiong Z."/>
            <person name="Liu N."/>
            <person name="Zhao N."/>
            <person name="Ji M."/>
            <person name="Qiu Y."/>
            <person name="Yang B."/>
        </authorList>
    </citation>
    <scope>NUCLEOTIDE SEQUENCE [LARGE SCALE GENOMIC DNA]</scope>
    <source>
        <strain evidence="1">Ann1</strain>
    </source>
</reference>
<dbReference type="Proteomes" id="UP000824533">
    <property type="component" value="Linkage Group LG24"/>
</dbReference>
<gene>
    <name evidence="1" type="ORF">K1T71_012792</name>
</gene>
<evidence type="ECO:0000313" key="2">
    <source>
        <dbReference type="Proteomes" id="UP000824533"/>
    </source>
</evidence>
<evidence type="ECO:0000313" key="1">
    <source>
        <dbReference type="EMBL" id="KAJ0171242.1"/>
    </source>
</evidence>
<proteinExistence type="predicted"/>
<sequence length="421" mass="46893">MCVKIVFVTLLTTTLGKNIPYNVDQGRVSQIVDESFGLRPSNVKPDPEFHHDHHRNIENHRRHDVQRDVQIPYMSSNEDSLNHLHRNGSFHNTNGHTHSHRRISAGFANKEQTKDNDKPIHNQRTINATSLVNTDRSDSNDKKITYINDSANRSSHESNLHNRNDSHNHSVKNNRSNFNVSKKDGILSNNTSRSTNNPANVTRKLLENPDTAIYDNSSLNDSKNTTNTFLNTNRRFIDTTKNSMTQNRSISTPNNTNREVASRNKNIDQVSTADAKSTIDNEVKQQTTTKIPLSLHTGRDDMWIWADGESTKTTTAATTTLAAVDLDDRAAFDGSNCPKGQAKIGNTVKMNFRVLLLVAFVLTMARSIPSAAGGPLMRFPVLFLVSRDVFTGSIPSAAGCVLKRDPPQDNGSWALPVTFGE</sequence>
<accession>A0ACC1CI41</accession>